<feature type="domain" description="Peptidase S11 D-alanyl-D-alanine carboxypeptidase A N-terminal" evidence="11">
    <location>
        <begin position="30"/>
        <end position="284"/>
    </location>
</feature>
<reference evidence="12" key="2">
    <citation type="submission" date="2021-04" db="EMBL/GenBank/DDBJ databases">
        <authorList>
            <person name="Gilroy R."/>
        </authorList>
    </citation>
    <scope>NUCLEOTIDE SEQUENCE</scope>
    <source>
        <strain evidence="12">3204</strain>
    </source>
</reference>
<evidence type="ECO:0000256" key="4">
    <source>
        <dbReference type="ARBA" id="ARBA00022960"/>
    </source>
</evidence>
<evidence type="ECO:0000256" key="8">
    <source>
        <dbReference type="PIRSR" id="PIRSR618044-2"/>
    </source>
</evidence>
<keyword evidence="12" id="KW-0645">Protease</keyword>
<feature type="active site" description="Acyl-ester intermediate" evidence="7">
    <location>
        <position position="65"/>
    </location>
</feature>
<dbReference type="AlphaFoldDB" id="A0A9D2CPC7"/>
<evidence type="ECO:0000256" key="2">
    <source>
        <dbReference type="ARBA" id="ARBA00022729"/>
    </source>
</evidence>
<evidence type="ECO:0000256" key="7">
    <source>
        <dbReference type="PIRSR" id="PIRSR618044-1"/>
    </source>
</evidence>
<dbReference type="GO" id="GO:0071555">
    <property type="term" value="P:cell wall organization"/>
    <property type="evidence" value="ECO:0007669"/>
    <property type="project" value="UniProtKB-KW"/>
</dbReference>
<accession>A0A9D2CPC7</accession>
<evidence type="ECO:0000313" key="12">
    <source>
        <dbReference type="EMBL" id="HIY92943.1"/>
    </source>
</evidence>
<dbReference type="Proteomes" id="UP000824013">
    <property type="component" value="Unassembled WGS sequence"/>
</dbReference>
<evidence type="ECO:0000256" key="9">
    <source>
        <dbReference type="RuleBase" id="RU004016"/>
    </source>
</evidence>
<feature type="active site" description="Proton acceptor" evidence="7">
    <location>
        <position position="68"/>
    </location>
</feature>
<keyword evidence="12" id="KW-0121">Carboxypeptidase</keyword>
<feature type="active site" evidence="7">
    <location>
        <position position="129"/>
    </location>
</feature>
<dbReference type="SUPFAM" id="SSF56601">
    <property type="entry name" value="beta-lactamase/transpeptidase-like"/>
    <property type="match status" value="1"/>
</dbReference>
<comment type="similarity">
    <text evidence="1 9">Belongs to the peptidase S11 family.</text>
</comment>
<dbReference type="EMBL" id="DXCM01000060">
    <property type="protein sequence ID" value="HIY92943.1"/>
    <property type="molecule type" value="Genomic_DNA"/>
</dbReference>
<dbReference type="Gene3D" id="3.40.710.10">
    <property type="entry name" value="DD-peptidase/beta-lactamase superfamily"/>
    <property type="match status" value="1"/>
</dbReference>
<dbReference type="GO" id="GO:0006508">
    <property type="term" value="P:proteolysis"/>
    <property type="evidence" value="ECO:0007669"/>
    <property type="project" value="InterPro"/>
</dbReference>
<dbReference type="GO" id="GO:0009252">
    <property type="term" value="P:peptidoglycan biosynthetic process"/>
    <property type="evidence" value="ECO:0007669"/>
    <property type="project" value="UniProtKB-KW"/>
</dbReference>
<keyword evidence="2 10" id="KW-0732">Signal</keyword>
<evidence type="ECO:0000256" key="3">
    <source>
        <dbReference type="ARBA" id="ARBA00022801"/>
    </source>
</evidence>
<dbReference type="PANTHER" id="PTHR21581">
    <property type="entry name" value="D-ALANYL-D-ALANINE CARBOXYPEPTIDASE"/>
    <property type="match status" value="1"/>
</dbReference>
<dbReference type="InterPro" id="IPR018044">
    <property type="entry name" value="Peptidase_S11"/>
</dbReference>
<sequence>MKKFFKKLTLVISLVILTLPLFASTVQADSQSSLDLNATAGMAFDEKTGQVIYSKNANQKVAIGSITKIITLYLVTKALKDGQITEQDTLQPTQAQADMTKDNELTNVKLDVNRSYTVKQLYEAAWIVSSNSAAMMLADKVGGSQHAFVKMMRNTLKDWGIKDAEINNVSGLNNSDLDSSMYLGNADGENKLSTNDIGVIVKHVLDQYPEILQTTSMAKLDFPADNETKTYNSLNLLLKGQRDYQEGYEFDGLKTGTTKQAGESFVGTLPMDGTRIVTIVMNAQGESDDVDKRFRSTQKLAHYVKDNFEYKETLKKGSEVTINKKKYEINQSSYIWVPKNFNVENLSYNESSNDLGFTAKRNKQTVKLIAANTASGYLPFKKADVKKIIHKKTSQKSWWDQIVEFFDHLFKHLF</sequence>
<comment type="caution">
    <text evidence="12">The sequence shown here is derived from an EMBL/GenBank/DDBJ whole genome shotgun (WGS) entry which is preliminary data.</text>
</comment>
<dbReference type="InterPro" id="IPR001967">
    <property type="entry name" value="Peptidase_S11_N"/>
</dbReference>
<dbReference type="PRINTS" id="PR00725">
    <property type="entry name" value="DADACBPTASE1"/>
</dbReference>
<dbReference type="PANTHER" id="PTHR21581:SF11">
    <property type="entry name" value="D-ALANYL-D-ALANINE CARBOXYPEPTIDASE DACA"/>
    <property type="match status" value="1"/>
</dbReference>
<evidence type="ECO:0000256" key="5">
    <source>
        <dbReference type="ARBA" id="ARBA00022984"/>
    </source>
</evidence>
<dbReference type="Pfam" id="PF00768">
    <property type="entry name" value="Peptidase_S11"/>
    <property type="match status" value="1"/>
</dbReference>
<evidence type="ECO:0000313" key="13">
    <source>
        <dbReference type="Proteomes" id="UP000824013"/>
    </source>
</evidence>
<evidence type="ECO:0000256" key="10">
    <source>
        <dbReference type="SAM" id="SignalP"/>
    </source>
</evidence>
<feature type="chain" id="PRO_5038527098" evidence="10">
    <location>
        <begin position="24"/>
        <end position="414"/>
    </location>
</feature>
<gene>
    <name evidence="12" type="ORF">H9820_08405</name>
</gene>
<keyword evidence="3" id="KW-0378">Hydrolase</keyword>
<organism evidence="12 13">
    <name type="scientific">Candidatus Companilactobacillus pullicola</name>
    <dbReference type="NCBI Taxonomy" id="2838523"/>
    <lineage>
        <taxon>Bacteria</taxon>
        <taxon>Bacillati</taxon>
        <taxon>Bacillota</taxon>
        <taxon>Bacilli</taxon>
        <taxon>Lactobacillales</taxon>
        <taxon>Lactobacillaceae</taxon>
        <taxon>Companilactobacillus</taxon>
    </lineage>
</organism>
<name>A0A9D2CPC7_9LACO</name>
<reference evidence="12" key="1">
    <citation type="journal article" date="2021" name="PeerJ">
        <title>Extensive microbial diversity within the chicken gut microbiome revealed by metagenomics and culture.</title>
        <authorList>
            <person name="Gilroy R."/>
            <person name="Ravi A."/>
            <person name="Getino M."/>
            <person name="Pursley I."/>
            <person name="Horton D.L."/>
            <person name="Alikhan N.F."/>
            <person name="Baker D."/>
            <person name="Gharbi K."/>
            <person name="Hall N."/>
            <person name="Watson M."/>
            <person name="Adriaenssens E.M."/>
            <person name="Foster-Nyarko E."/>
            <person name="Jarju S."/>
            <person name="Secka A."/>
            <person name="Antonio M."/>
            <person name="Oren A."/>
            <person name="Chaudhuri R.R."/>
            <person name="La Ragione R."/>
            <person name="Hildebrand F."/>
            <person name="Pallen M.J."/>
        </authorList>
    </citation>
    <scope>NUCLEOTIDE SEQUENCE</scope>
    <source>
        <strain evidence="12">3204</strain>
    </source>
</reference>
<protein>
    <submittedName>
        <fullName evidence="12">D-alanyl-D-alanine carboxypeptidase</fullName>
    </submittedName>
</protein>
<dbReference type="GO" id="GO:0008360">
    <property type="term" value="P:regulation of cell shape"/>
    <property type="evidence" value="ECO:0007669"/>
    <property type="project" value="UniProtKB-KW"/>
</dbReference>
<keyword evidence="4" id="KW-0133">Cell shape</keyword>
<feature type="signal peptide" evidence="10">
    <location>
        <begin position="1"/>
        <end position="23"/>
    </location>
</feature>
<dbReference type="InterPro" id="IPR012338">
    <property type="entry name" value="Beta-lactam/transpept-like"/>
</dbReference>
<evidence type="ECO:0000256" key="1">
    <source>
        <dbReference type="ARBA" id="ARBA00007164"/>
    </source>
</evidence>
<proteinExistence type="inferred from homology"/>
<evidence type="ECO:0000256" key="6">
    <source>
        <dbReference type="ARBA" id="ARBA00023316"/>
    </source>
</evidence>
<keyword evidence="6" id="KW-0961">Cell wall biogenesis/degradation</keyword>
<dbReference type="GO" id="GO:0009002">
    <property type="term" value="F:serine-type D-Ala-D-Ala carboxypeptidase activity"/>
    <property type="evidence" value="ECO:0007669"/>
    <property type="project" value="InterPro"/>
</dbReference>
<evidence type="ECO:0000259" key="11">
    <source>
        <dbReference type="Pfam" id="PF00768"/>
    </source>
</evidence>
<feature type="binding site" evidence="8">
    <location>
        <position position="254"/>
    </location>
    <ligand>
        <name>substrate</name>
    </ligand>
</feature>
<keyword evidence="5" id="KW-0573">Peptidoglycan synthesis</keyword>